<evidence type="ECO:0000313" key="3">
    <source>
        <dbReference type="EMBL" id="GII50399.1"/>
    </source>
</evidence>
<organism evidence="3 4">
    <name type="scientific">Planotetraspora silvatica</name>
    <dbReference type="NCBI Taxonomy" id="234614"/>
    <lineage>
        <taxon>Bacteria</taxon>
        <taxon>Bacillati</taxon>
        <taxon>Actinomycetota</taxon>
        <taxon>Actinomycetes</taxon>
        <taxon>Streptosporangiales</taxon>
        <taxon>Streptosporangiaceae</taxon>
        <taxon>Planotetraspora</taxon>
    </lineage>
</organism>
<dbReference type="InterPro" id="IPR039422">
    <property type="entry name" value="MarR/SlyA-like"/>
</dbReference>
<dbReference type="InterPro" id="IPR000835">
    <property type="entry name" value="HTH_MarR-typ"/>
</dbReference>
<proteinExistence type="predicted"/>
<evidence type="ECO:0000256" key="1">
    <source>
        <dbReference type="SAM" id="MobiDB-lite"/>
    </source>
</evidence>
<dbReference type="PROSITE" id="PS50995">
    <property type="entry name" value="HTH_MARR_2"/>
    <property type="match status" value="1"/>
</dbReference>
<gene>
    <name evidence="3" type="ORF">Psi02_68230</name>
</gene>
<sequence length="206" mass="22714">MPETRWLDEDEQGAWRAYIWTNHLLWEALERQLQQDSGIPHAYYIMLVCLSESPDRTMTMTQLASVTQFSASRLSHAMARLEEKGWVRRIKHDEDRRTTVARLTAEGFAALEKAAPGHVDEVRRRVFDPLSRDQIRQFHDILATILAGLESVEEGGEPEESGHSGKPEESGESGRPAESAAEPGHGGQAGRAPSGAGRSGDAAQSA</sequence>
<feature type="compositionally biased region" description="Low complexity" evidence="1">
    <location>
        <begin position="190"/>
        <end position="206"/>
    </location>
</feature>
<dbReference type="PANTHER" id="PTHR33164:SF99">
    <property type="entry name" value="MARR FAMILY REGULATORY PROTEIN"/>
    <property type="match status" value="1"/>
</dbReference>
<accession>A0A8J3UXU2</accession>
<feature type="compositionally biased region" description="Basic and acidic residues" evidence="1">
    <location>
        <begin position="160"/>
        <end position="169"/>
    </location>
</feature>
<dbReference type="Proteomes" id="UP000644610">
    <property type="component" value="Unassembled WGS sequence"/>
</dbReference>
<reference evidence="3" key="1">
    <citation type="submission" date="2021-01" db="EMBL/GenBank/DDBJ databases">
        <title>Whole genome shotgun sequence of Planotetraspora silvatica NBRC 100141.</title>
        <authorList>
            <person name="Komaki H."/>
            <person name="Tamura T."/>
        </authorList>
    </citation>
    <scope>NUCLEOTIDE SEQUENCE</scope>
    <source>
        <strain evidence="3">NBRC 100141</strain>
    </source>
</reference>
<dbReference type="GO" id="GO:0006950">
    <property type="term" value="P:response to stress"/>
    <property type="evidence" value="ECO:0007669"/>
    <property type="project" value="TreeGrafter"/>
</dbReference>
<dbReference type="Pfam" id="PF12802">
    <property type="entry name" value="MarR_2"/>
    <property type="match status" value="1"/>
</dbReference>
<dbReference type="AlphaFoldDB" id="A0A8J3UXU2"/>
<feature type="region of interest" description="Disordered" evidence="1">
    <location>
        <begin position="152"/>
        <end position="206"/>
    </location>
</feature>
<dbReference type="InterPro" id="IPR036388">
    <property type="entry name" value="WH-like_DNA-bd_sf"/>
</dbReference>
<keyword evidence="4" id="KW-1185">Reference proteome</keyword>
<dbReference type="SMART" id="SM00347">
    <property type="entry name" value="HTH_MARR"/>
    <property type="match status" value="1"/>
</dbReference>
<dbReference type="PRINTS" id="PR00598">
    <property type="entry name" value="HTHMARR"/>
</dbReference>
<evidence type="ECO:0000259" key="2">
    <source>
        <dbReference type="PROSITE" id="PS50995"/>
    </source>
</evidence>
<evidence type="ECO:0000313" key="4">
    <source>
        <dbReference type="Proteomes" id="UP000644610"/>
    </source>
</evidence>
<dbReference type="PANTHER" id="PTHR33164">
    <property type="entry name" value="TRANSCRIPTIONAL REGULATOR, MARR FAMILY"/>
    <property type="match status" value="1"/>
</dbReference>
<comment type="caution">
    <text evidence="3">The sequence shown here is derived from an EMBL/GenBank/DDBJ whole genome shotgun (WGS) entry which is preliminary data.</text>
</comment>
<dbReference type="RefSeq" id="WP_203979895.1">
    <property type="nucleotide sequence ID" value="NZ_BAAAKY010000011.1"/>
</dbReference>
<dbReference type="SUPFAM" id="SSF46785">
    <property type="entry name" value="Winged helix' DNA-binding domain"/>
    <property type="match status" value="1"/>
</dbReference>
<protein>
    <recommendedName>
        <fullName evidence="2">HTH marR-type domain-containing protein</fullName>
    </recommendedName>
</protein>
<dbReference type="EMBL" id="BOOQ01000051">
    <property type="protein sequence ID" value="GII50399.1"/>
    <property type="molecule type" value="Genomic_DNA"/>
</dbReference>
<dbReference type="GO" id="GO:0003700">
    <property type="term" value="F:DNA-binding transcription factor activity"/>
    <property type="evidence" value="ECO:0007669"/>
    <property type="project" value="InterPro"/>
</dbReference>
<name>A0A8J3UXU2_9ACTN</name>
<dbReference type="Gene3D" id="1.10.10.10">
    <property type="entry name" value="Winged helix-like DNA-binding domain superfamily/Winged helix DNA-binding domain"/>
    <property type="match status" value="1"/>
</dbReference>
<dbReference type="InterPro" id="IPR036390">
    <property type="entry name" value="WH_DNA-bd_sf"/>
</dbReference>
<feature type="domain" description="HTH marR-type" evidence="2">
    <location>
        <begin position="1"/>
        <end position="147"/>
    </location>
</feature>